<feature type="region of interest" description="Disordered" evidence="1">
    <location>
        <begin position="147"/>
        <end position="194"/>
    </location>
</feature>
<keyword evidence="3" id="KW-1185">Reference proteome</keyword>
<organism evidence="2 3">
    <name type="scientific">Prorocentrum cordatum</name>
    <dbReference type="NCBI Taxonomy" id="2364126"/>
    <lineage>
        <taxon>Eukaryota</taxon>
        <taxon>Sar</taxon>
        <taxon>Alveolata</taxon>
        <taxon>Dinophyceae</taxon>
        <taxon>Prorocentrales</taxon>
        <taxon>Prorocentraceae</taxon>
        <taxon>Prorocentrum</taxon>
    </lineage>
</organism>
<name>A0ABN9TJM0_9DINO</name>
<gene>
    <name evidence="2" type="ORF">PCOR1329_LOCUS39745</name>
</gene>
<evidence type="ECO:0000313" key="2">
    <source>
        <dbReference type="EMBL" id="CAK0846157.1"/>
    </source>
</evidence>
<accession>A0ABN9TJM0</accession>
<dbReference type="EMBL" id="CAUYUJ010014801">
    <property type="protein sequence ID" value="CAK0846157.1"/>
    <property type="molecule type" value="Genomic_DNA"/>
</dbReference>
<dbReference type="Proteomes" id="UP001189429">
    <property type="component" value="Unassembled WGS sequence"/>
</dbReference>
<feature type="compositionally biased region" description="Low complexity" evidence="1">
    <location>
        <begin position="160"/>
        <end position="179"/>
    </location>
</feature>
<sequence>MRGLGMAADTLWSTSATRWRCHSGLGDVRGEVIQGHGSGGERSRLAVLGRCSHAAISDTFFAEVARDHLDAEQKRTNHDMNMHFRMSTQISRIDAKAPWRRLQRRTWRAPRAREGGPAPIRKICADLRKLTLVRLFVPWGEIGFTPGAPGGRAPRRSRRAPLAGSRAAVQQDLGPADHGAAADEDADGALAGRRRPPRNKAFAISFQMVRFTIPPLQKSRHALCSVTCRKQIIRAARLQCQDCWLREPVPI</sequence>
<evidence type="ECO:0000256" key="1">
    <source>
        <dbReference type="SAM" id="MobiDB-lite"/>
    </source>
</evidence>
<comment type="caution">
    <text evidence="2">The sequence shown here is derived from an EMBL/GenBank/DDBJ whole genome shotgun (WGS) entry which is preliminary data.</text>
</comment>
<protein>
    <submittedName>
        <fullName evidence="2">Uncharacterized protein</fullName>
    </submittedName>
</protein>
<proteinExistence type="predicted"/>
<evidence type="ECO:0000313" key="3">
    <source>
        <dbReference type="Proteomes" id="UP001189429"/>
    </source>
</evidence>
<reference evidence="2" key="1">
    <citation type="submission" date="2023-10" db="EMBL/GenBank/DDBJ databases">
        <authorList>
            <person name="Chen Y."/>
            <person name="Shah S."/>
            <person name="Dougan E. K."/>
            <person name="Thang M."/>
            <person name="Chan C."/>
        </authorList>
    </citation>
    <scope>NUCLEOTIDE SEQUENCE [LARGE SCALE GENOMIC DNA]</scope>
</reference>